<dbReference type="Proteomes" id="UP000552644">
    <property type="component" value="Unassembled WGS sequence"/>
</dbReference>
<proteinExistence type="inferred from homology"/>
<dbReference type="InterPro" id="IPR005913">
    <property type="entry name" value="dTDP_dehydrorham_reduct"/>
</dbReference>
<dbReference type="UniPathway" id="UPA00124"/>
<evidence type="ECO:0000313" key="5">
    <source>
        <dbReference type="Proteomes" id="UP000552644"/>
    </source>
</evidence>
<reference evidence="4 5" key="1">
    <citation type="submission" date="2020-08" db="EMBL/GenBank/DDBJ databases">
        <title>Genomic Encyclopedia of Type Strains, Phase III (KMG-III): the genomes of soil and plant-associated and newly described type strains.</title>
        <authorList>
            <person name="Whitman W."/>
        </authorList>
    </citation>
    <scope>NUCLEOTIDE SEQUENCE [LARGE SCALE GENOMIC DNA]</scope>
    <source>
        <strain evidence="4 5">CECT 8840</strain>
    </source>
</reference>
<gene>
    <name evidence="4" type="ORF">FHS44_000341</name>
</gene>
<accession>A0A7W7QGT9</accession>
<dbReference type="GO" id="GO:0008831">
    <property type="term" value="F:dTDP-4-dehydrorhamnose reductase activity"/>
    <property type="evidence" value="ECO:0007669"/>
    <property type="project" value="UniProtKB-EC"/>
</dbReference>
<protein>
    <recommendedName>
        <fullName evidence="2">dTDP-4-dehydrorhamnose reductase</fullName>
        <ecNumber evidence="2">1.1.1.133</ecNumber>
    </recommendedName>
</protein>
<dbReference type="InterPro" id="IPR029903">
    <property type="entry name" value="RmlD-like-bd"/>
</dbReference>
<keyword evidence="2" id="KW-0521">NADP</keyword>
<dbReference type="NCBIfam" id="TIGR01214">
    <property type="entry name" value="rmlD"/>
    <property type="match status" value="1"/>
</dbReference>
<evidence type="ECO:0000313" key="4">
    <source>
        <dbReference type="EMBL" id="MBB4913269.1"/>
    </source>
</evidence>
<dbReference type="CDD" id="cd05254">
    <property type="entry name" value="dTDP_HR_like_SDR_e"/>
    <property type="match status" value="1"/>
</dbReference>
<sequence length="285" mass="30638">MSRWLVTGASGMLAAELLGLLRARGESVIALTRDDLDLRDGRAVRDVVAGHGPDVVVNCAAWTAVDDAETHEREALAVNGHGVRALAEACKHVGALMIQPSTDYVFDGTAVEPYPEDAPTCPVNAYGRTKLAGERAVLETLPETGYVLRTAWLYGAAGGNFVSTIAGLERTRPALDVVDDQLGQPTWAGDLATRIVELVGITPEPGVYHATCSGQASWYELAREIFTLLGADPERIRPVSSTEFPRPAPRPAYSVLGHDRWTTAGLPPMRDWREALRSSKVLISG</sequence>
<dbReference type="Gene3D" id="3.90.25.10">
    <property type="entry name" value="UDP-galactose 4-epimerase, domain 1"/>
    <property type="match status" value="1"/>
</dbReference>
<dbReference type="EMBL" id="JACHJP010000001">
    <property type="protein sequence ID" value="MBB4913269.1"/>
    <property type="molecule type" value="Genomic_DNA"/>
</dbReference>
<feature type="domain" description="RmlD-like substrate binding" evidence="3">
    <location>
        <begin position="4"/>
        <end position="278"/>
    </location>
</feature>
<dbReference type="PANTHER" id="PTHR10491:SF4">
    <property type="entry name" value="METHIONINE ADENOSYLTRANSFERASE 2 SUBUNIT BETA"/>
    <property type="match status" value="1"/>
</dbReference>
<dbReference type="AlphaFoldDB" id="A0A7W7QGT9"/>
<comment type="similarity">
    <text evidence="1 2">Belongs to the dTDP-4-dehydrorhamnose reductase family.</text>
</comment>
<dbReference type="Pfam" id="PF04321">
    <property type="entry name" value="RmlD_sub_bind"/>
    <property type="match status" value="1"/>
</dbReference>
<dbReference type="RefSeq" id="WP_184712063.1">
    <property type="nucleotide sequence ID" value="NZ_JACHJP010000001.1"/>
</dbReference>
<organism evidence="4 5">
    <name type="scientific">Streptosporangium saharense</name>
    <dbReference type="NCBI Taxonomy" id="1706840"/>
    <lineage>
        <taxon>Bacteria</taxon>
        <taxon>Bacillati</taxon>
        <taxon>Actinomycetota</taxon>
        <taxon>Actinomycetes</taxon>
        <taxon>Streptosporangiales</taxon>
        <taxon>Streptosporangiaceae</taxon>
        <taxon>Streptosporangium</taxon>
    </lineage>
</organism>
<evidence type="ECO:0000256" key="2">
    <source>
        <dbReference type="RuleBase" id="RU364082"/>
    </source>
</evidence>
<evidence type="ECO:0000259" key="3">
    <source>
        <dbReference type="Pfam" id="PF04321"/>
    </source>
</evidence>
<comment type="pathway">
    <text evidence="2">Carbohydrate biosynthesis; dTDP-L-rhamnose biosynthesis.</text>
</comment>
<comment type="function">
    <text evidence="2">Catalyzes the reduction of dTDP-6-deoxy-L-lyxo-4-hexulose to yield dTDP-L-rhamnose.</text>
</comment>
<dbReference type="PANTHER" id="PTHR10491">
    <property type="entry name" value="DTDP-4-DEHYDRORHAMNOSE REDUCTASE"/>
    <property type="match status" value="1"/>
</dbReference>
<dbReference type="GO" id="GO:0005829">
    <property type="term" value="C:cytosol"/>
    <property type="evidence" value="ECO:0007669"/>
    <property type="project" value="TreeGrafter"/>
</dbReference>
<dbReference type="SUPFAM" id="SSF51735">
    <property type="entry name" value="NAD(P)-binding Rossmann-fold domains"/>
    <property type="match status" value="1"/>
</dbReference>
<keyword evidence="5" id="KW-1185">Reference proteome</keyword>
<dbReference type="EC" id="1.1.1.133" evidence="2"/>
<dbReference type="Gene3D" id="3.40.50.720">
    <property type="entry name" value="NAD(P)-binding Rossmann-like Domain"/>
    <property type="match status" value="1"/>
</dbReference>
<comment type="caution">
    <text evidence="4">The sequence shown here is derived from an EMBL/GenBank/DDBJ whole genome shotgun (WGS) entry which is preliminary data.</text>
</comment>
<keyword evidence="2 4" id="KW-0560">Oxidoreductase</keyword>
<name>A0A7W7QGT9_9ACTN</name>
<evidence type="ECO:0000256" key="1">
    <source>
        <dbReference type="ARBA" id="ARBA00010944"/>
    </source>
</evidence>
<dbReference type="InterPro" id="IPR036291">
    <property type="entry name" value="NAD(P)-bd_dom_sf"/>
</dbReference>
<dbReference type="GO" id="GO:0019305">
    <property type="term" value="P:dTDP-rhamnose biosynthetic process"/>
    <property type="evidence" value="ECO:0007669"/>
    <property type="project" value="UniProtKB-UniPathway"/>
</dbReference>